<evidence type="ECO:0000313" key="3">
    <source>
        <dbReference type="EMBL" id="KAA1126087.1"/>
    </source>
</evidence>
<feature type="chain" id="PRO_5036137714" description="RING-type domain-containing protein" evidence="1">
    <location>
        <begin position="23"/>
        <end position="132"/>
    </location>
</feature>
<evidence type="ECO:0000256" key="1">
    <source>
        <dbReference type="SAM" id="SignalP"/>
    </source>
</evidence>
<evidence type="ECO:0008006" key="6">
    <source>
        <dbReference type="Google" id="ProtNLM"/>
    </source>
</evidence>
<keyword evidence="4" id="KW-1185">Reference proteome</keyword>
<dbReference type="Proteomes" id="UP000325313">
    <property type="component" value="Unassembled WGS sequence"/>
</dbReference>
<dbReference type="Gene3D" id="3.30.40.10">
    <property type="entry name" value="Zinc/RING finger domain, C3HC4 (zinc finger)"/>
    <property type="match status" value="1"/>
</dbReference>
<evidence type="ECO:0000313" key="2">
    <source>
        <dbReference type="EMBL" id="KAA1097692.1"/>
    </source>
</evidence>
<reference evidence="4 5" key="1">
    <citation type="submission" date="2019-05" db="EMBL/GenBank/DDBJ databases">
        <title>Emergence of the Ug99 lineage of the wheat stem rust pathogen through somatic hybridization.</title>
        <authorList>
            <person name="Li F."/>
            <person name="Upadhyaya N.M."/>
            <person name="Sperschneider J."/>
            <person name="Matny O."/>
            <person name="Nguyen-Phuc H."/>
            <person name="Mago R."/>
            <person name="Raley C."/>
            <person name="Miller M.E."/>
            <person name="Silverstein K.A.T."/>
            <person name="Henningsen E."/>
            <person name="Hirsch C.D."/>
            <person name="Visser B."/>
            <person name="Pretorius Z.A."/>
            <person name="Steffenson B.J."/>
            <person name="Schwessinger B."/>
            <person name="Dodds P.N."/>
            <person name="Figueroa M."/>
        </authorList>
    </citation>
    <scope>NUCLEOTIDE SEQUENCE [LARGE SCALE GENOMIC DNA]</scope>
    <source>
        <strain evidence="2">21-0</strain>
        <strain evidence="3 5">Ug99</strain>
    </source>
</reference>
<organism evidence="2 4">
    <name type="scientific">Puccinia graminis f. sp. tritici</name>
    <dbReference type="NCBI Taxonomy" id="56615"/>
    <lineage>
        <taxon>Eukaryota</taxon>
        <taxon>Fungi</taxon>
        <taxon>Dikarya</taxon>
        <taxon>Basidiomycota</taxon>
        <taxon>Pucciniomycotina</taxon>
        <taxon>Pucciniomycetes</taxon>
        <taxon>Pucciniales</taxon>
        <taxon>Pucciniaceae</taxon>
        <taxon>Puccinia</taxon>
    </lineage>
</organism>
<accession>A0A5B0PA90</accession>
<dbReference type="Proteomes" id="UP000324748">
    <property type="component" value="Unassembled WGS sequence"/>
</dbReference>
<sequence>MLLLVQSLRLIVLFGVSSLVYGSPVGDEVRSQESMSLCSICTSTIPNSQEMFKSPTCTEGHTAHKACVDPRYIEASSCPACEDAWLAEQDARLVRLFRESENSAIYRNHKMSRAYKNRSKQHPRPLIYCTIL</sequence>
<keyword evidence="1" id="KW-0732">Signal</keyword>
<name>A0A5B0PA90_PUCGR</name>
<dbReference type="InterPro" id="IPR013083">
    <property type="entry name" value="Znf_RING/FYVE/PHD"/>
</dbReference>
<dbReference type="AlphaFoldDB" id="A0A5B0PA90"/>
<evidence type="ECO:0000313" key="5">
    <source>
        <dbReference type="Proteomes" id="UP000325313"/>
    </source>
</evidence>
<proteinExistence type="predicted"/>
<dbReference type="EMBL" id="VSWC01000066">
    <property type="protein sequence ID" value="KAA1097692.1"/>
    <property type="molecule type" value="Genomic_DNA"/>
</dbReference>
<dbReference type="SUPFAM" id="SSF57850">
    <property type="entry name" value="RING/U-box"/>
    <property type="match status" value="1"/>
</dbReference>
<feature type="signal peptide" evidence="1">
    <location>
        <begin position="1"/>
        <end position="22"/>
    </location>
</feature>
<evidence type="ECO:0000313" key="4">
    <source>
        <dbReference type="Proteomes" id="UP000324748"/>
    </source>
</evidence>
<gene>
    <name evidence="2" type="ORF">PGT21_017300</name>
    <name evidence="3" type="ORF">PGTUg99_021861</name>
</gene>
<comment type="caution">
    <text evidence="2">The sequence shown here is derived from an EMBL/GenBank/DDBJ whole genome shotgun (WGS) entry which is preliminary data.</text>
</comment>
<dbReference type="EMBL" id="VDEP01000173">
    <property type="protein sequence ID" value="KAA1126087.1"/>
    <property type="molecule type" value="Genomic_DNA"/>
</dbReference>
<protein>
    <recommendedName>
        <fullName evidence="6">RING-type domain-containing protein</fullName>
    </recommendedName>
</protein>